<keyword evidence="3" id="KW-1185">Reference proteome</keyword>
<name>A0A2R6NLQ5_9APHY</name>
<evidence type="ECO:0000256" key="1">
    <source>
        <dbReference type="SAM" id="MobiDB-lite"/>
    </source>
</evidence>
<evidence type="ECO:0000313" key="3">
    <source>
        <dbReference type="Proteomes" id="UP000186601"/>
    </source>
</evidence>
<gene>
    <name evidence="2" type="ORF">PHLCEN_2v10822</name>
</gene>
<proteinExistence type="predicted"/>
<feature type="region of interest" description="Disordered" evidence="1">
    <location>
        <begin position="1"/>
        <end position="51"/>
    </location>
</feature>
<feature type="compositionally biased region" description="Basic and acidic residues" evidence="1">
    <location>
        <begin position="21"/>
        <end position="33"/>
    </location>
</feature>
<protein>
    <submittedName>
        <fullName evidence="2">Uncharacterized protein</fullName>
    </submittedName>
</protein>
<feature type="compositionally biased region" description="Polar residues" evidence="1">
    <location>
        <begin position="34"/>
        <end position="50"/>
    </location>
</feature>
<organism evidence="2 3">
    <name type="scientific">Hermanssonia centrifuga</name>
    <dbReference type="NCBI Taxonomy" id="98765"/>
    <lineage>
        <taxon>Eukaryota</taxon>
        <taxon>Fungi</taxon>
        <taxon>Dikarya</taxon>
        <taxon>Basidiomycota</taxon>
        <taxon>Agaricomycotina</taxon>
        <taxon>Agaricomycetes</taxon>
        <taxon>Polyporales</taxon>
        <taxon>Meruliaceae</taxon>
        <taxon>Hermanssonia</taxon>
    </lineage>
</organism>
<comment type="caution">
    <text evidence="2">The sequence shown here is derived from an EMBL/GenBank/DDBJ whole genome shotgun (WGS) entry which is preliminary data.</text>
</comment>
<reference evidence="2 3" key="1">
    <citation type="submission" date="2018-02" db="EMBL/GenBank/DDBJ databases">
        <title>Genome sequence of the basidiomycete white-rot fungus Phlebia centrifuga.</title>
        <authorList>
            <person name="Granchi Z."/>
            <person name="Peng M."/>
            <person name="de Vries R.P."/>
            <person name="Hilden K."/>
            <person name="Makela M.R."/>
            <person name="Grigoriev I."/>
            <person name="Riley R."/>
        </authorList>
    </citation>
    <scope>NUCLEOTIDE SEQUENCE [LARGE SCALE GENOMIC DNA]</scope>
    <source>
        <strain evidence="2 3">FBCC195</strain>
    </source>
</reference>
<dbReference type="EMBL" id="MLYV02001084">
    <property type="protein sequence ID" value="PSR73331.1"/>
    <property type="molecule type" value="Genomic_DNA"/>
</dbReference>
<evidence type="ECO:0000313" key="2">
    <source>
        <dbReference type="EMBL" id="PSR73331.1"/>
    </source>
</evidence>
<accession>A0A2R6NLQ5</accession>
<dbReference type="AlphaFoldDB" id="A0A2R6NLQ5"/>
<dbReference type="Proteomes" id="UP000186601">
    <property type="component" value="Unassembled WGS sequence"/>
</dbReference>
<sequence>MQDRFEGVVGKGYVGGTTDDDGSREGEGKRDTGRGTSDGVNGVGSETSASPCHVLTREGRWSSNVLFSHVQCPFHTTLGFQRNRGHKHWSDHTPAALQPFTMRPDIVICSRRIQQPASTRGYIKEEDAVRLRRSAFTEESWTFV</sequence>